<evidence type="ECO:0000256" key="6">
    <source>
        <dbReference type="ARBA" id="ARBA00022750"/>
    </source>
</evidence>
<evidence type="ECO:0000256" key="10">
    <source>
        <dbReference type="ARBA" id="ARBA00023288"/>
    </source>
</evidence>
<reference evidence="15" key="1">
    <citation type="journal article" date="2020" name="Phytopathology">
        <title>Genome sequence of the chestnut blight fungus Cryphonectria parasitica EP155: A fundamental resource for an archetypical invasive plant pathogen.</title>
        <authorList>
            <person name="Crouch J.A."/>
            <person name="Dawe A."/>
            <person name="Aerts A."/>
            <person name="Barry K."/>
            <person name="Churchill A.C.L."/>
            <person name="Grimwood J."/>
            <person name="Hillman B."/>
            <person name="Milgroom M.G."/>
            <person name="Pangilinan J."/>
            <person name="Smith M."/>
            <person name="Salamov A."/>
            <person name="Schmutz J."/>
            <person name="Yadav J."/>
            <person name="Grigoriev I.V."/>
            <person name="Nuss D."/>
        </authorList>
    </citation>
    <scope>NUCLEOTIDE SEQUENCE</scope>
    <source>
        <strain evidence="15">EP155</strain>
    </source>
</reference>
<keyword evidence="7" id="KW-0378">Hydrolase</keyword>
<comment type="similarity">
    <text evidence="2">Belongs to the peptidase A1 family.</text>
</comment>
<keyword evidence="12" id="KW-1015">Disulfide bond</keyword>
<dbReference type="Gene3D" id="2.40.70.10">
    <property type="entry name" value="Acid Proteases"/>
    <property type="match status" value="2"/>
</dbReference>
<proteinExistence type="inferred from homology"/>
<protein>
    <submittedName>
        <fullName evidence="15">Acid protease</fullName>
    </submittedName>
</protein>
<name>A0A9P4Y2M1_CRYP1</name>
<feature type="domain" description="Peptidase A1" evidence="14">
    <location>
        <begin position="144"/>
        <end position="448"/>
    </location>
</feature>
<evidence type="ECO:0000256" key="3">
    <source>
        <dbReference type="ARBA" id="ARBA00022475"/>
    </source>
</evidence>
<dbReference type="Proteomes" id="UP000803844">
    <property type="component" value="Unassembled WGS sequence"/>
</dbReference>
<keyword evidence="5 13" id="KW-0732">Signal</keyword>
<dbReference type="GO" id="GO:0004190">
    <property type="term" value="F:aspartic-type endopeptidase activity"/>
    <property type="evidence" value="ECO:0007669"/>
    <property type="project" value="UniProtKB-KW"/>
</dbReference>
<evidence type="ECO:0000313" key="15">
    <source>
        <dbReference type="EMBL" id="KAF3765832.1"/>
    </source>
</evidence>
<dbReference type="InterPro" id="IPR033121">
    <property type="entry name" value="PEPTIDASE_A1"/>
</dbReference>
<dbReference type="GO" id="GO:0005886">
    <property type="term" value="C:plasma membrane"/>
    <property type="evidence" value="ECO:0007669"/>
    <property type="project" value="UniProtKB-SubCell"/>
</dbReference>
<evidence type="ECO:0000256" key="1">
    <source>
        <dbReference type="ARBA" id="ARBA00004236"/>
    </source>
</evidence>
<dbReference type="RefSeq" id="XP_040776793.1">
    <property type="nucleotide sequence ID" value="XM_040917080.1"/>
</dbReference>
<dbReference type="GO" id="GO:0006508">
    <property type="term" value="P:proteolysis"/>
    <property type="evidence" value="ECO:0007669"/>
    <property type="project" value="UniProtKB-KW"/>
</dbReference>
<dbReference type="PRINTS" id="PR00792">
    <property type="entry name" value="PEPSIN"/>
</dbReference>
<evidence type="ECO:0000256" key="2">
    <source>
        <dbReference type="ARBA" id="ARBA00007447"/>
    </source>
</evidence>
<keyword evidence="6" id="KW-0064">Aspartyl protease</keyword>
<dbReference type="Pfam" id="PF00026">
    <property type="entry name" value="Asp"/>
    <property type="match status" value="1"/>
</dbReference>
<dbReference type="PANTHER" id="PTHR47966">
    <property type="entry name" value="BETA-SITE APP-CLEAVING ENZYME, ISOFORM A-RELATED"/>
    <property type="match status" value="1"/>
</dbReference>
<sequence>MHRAALAQLPLWATLVQAFFPYIPNYACNKYHACEGQDKRTVSANELDHVPVNRDAEPAELLTFKLSQRSSSGTQDPAAAAARQAELLRRKYEFGGFVGFSSPPTPASSQARDKRDNNFSVMTAATPTATNSVGLDQDGSDISYFIEAKIGSGEESLYMLCDTGAGTTWIMGSNCDSTACGEHTTWDPSSSTSYKSTGKSFEIAYGTGSVEGDLAEDTLSVGSAKVTMSFGVANTTSTDFEHFAFDGILGMSMANGASDNFMQTVKSDGVLSSNIFSVDLNRAEDGTNTGELTFGGTDSSKYTGDITYTSVDSSADGAWAIPVDNMGYNGNEAGVTDILAYIDTGTTYAFGPSDDVAALHALIPGASSTDNVTFTAPCDTTLPITVTFSGVSHTVSVKDWLSDPSDKDVCTSNFYGREVITGAFLLGDVFLKNVYTVFDADESRIGMKHQPTHTHTHM</sequence>
<organism evidence="15 16">
    <name type="scientific">Cryphonectria parasitica (strain ATCC 38755 / EP155)</name>
    <dbReference type="NCBI Taxonomy" id="660469"/>
    <lineage>
        <taxon>Eukaryota</taxon>
        <taxon>Fungi</taxon>
        <taxon>Dikarya</taxon>
        <taxon>Ascomycota</taxon>
        <taxon>Pezizomycotina</taxon>
        <taxon>Sordariomycetes</taxon>
        <taxon>Sordariomycetidae</taxon>
        <taxon>Diaporthales</taxon>
        <taxon>Cryphonectriaceae</taxon>
        <taxon>Cryphonectria-Endothia species complex</taxon>
        <taxon>Cryphonectria</taxon>
    </lineage>
</organism>
<evidence type="ECO:0000256" key="9">
    <source>
        <dbReference type="ARBA" id="ARBA00023180"/>
    </source>
</evidence>
<evidence type="ECO:0000256" key="13">
    <source>
        <dbReference type="SAM" id="SignalP"/>
    </source>
</evidence>
<keyword evidence="4 15" id="KW-0645">Protease</keyword>
<dbReference type="FunFam" id="2.40.70.10:FF:000060">
    <property type="entry name" value="Aspartic-type endopeptidase ctsD"/>
    <property type="match status" value="1"/>
</dbReference>
<evidence type="ECO:0000256" key="11">
    <source>
        <dbReference type="PIRSR" id="PIRSR601461-1"/>
    </source>
</evidence>
<keyword evidence="3" id="KW-1003">Cell membrane</keyword>
<comment type="caution">
    <text evidence="15">The sequence shown here is derived from an EMBL/GenBank/DDBJ whole genome shotgun (WGS) entry which is preliminary data.</text>
</comment>
<dbReference type="GeneID" id="63834209"/>
<dbReference type="PROSITE" id="PS51767">
    <property type="entry name" value="PEPTIDASE_A1"/>
    <property type="match status" value="1"/>
</dbReference>
<evidence type="ECO:0000313" key="16">
    <source>
        <dbReference type="Proteomes" id="UP000803844"/>
    </source>
</evidence>
<dbReference type="AlphaFoldDB" id="A0A9P4Y2M1"/>
<dbReference type="InterPro" id="IPR001461">
    <property type="entry name" value="Aspartic_peptidase_A1"/>
</dbReference>
<gene>
    <name evidence="15" type="ORF">M406DRAFT_256112</name>
</gene>
<comment type="subcellular location">
    <subcellularLocation>
        <location evidence="1">Cell membrane</location>
    </subcellularLocation>
</comment>
<evidence type="ECO:0000256" key="4">
    <source>
        <dbReference type="ARBA" id="ARBA00022670"/>
    </source>
</evidence>
<evidence type="ECO:0000256" key="5">
    <source>
        <dbReference type="ARBA" id="ARBA00022729"/>
    </source>
</evidence>
<dbReference type="FunFam" id="2.40.70.10:FF:000085">
    <property type="entry name" value="Aspartic-type endopeptidase (CtsD), putative"/>
    <property type="match status" value="1"/>
</dbReference>
<evidence type="ECO:0000256" key="12">
    <source>
        <dbReference type="PIRSR" id="PIRSR601461-2"/>
    </source>
</evidence>
<dbReference type="OrthoDB" id="660550at2759"/>
<accession>A0A9P4Y2M1</accession>
<feature type="active site" evidence="11">
    <location>
        <position position="162"/>
    </location>
</feature>
<dbReference type="InterPro" id="IPR021109">
    <property type="entry name" value="Peptidase_aspartic_dom_sf"/>
</dbReference>
<dbReference type="CDD" id="cd05471">
    <property type="entry name" value="pepsin_like"/>
    <property type="match status" value="1"/>
</dbReference>
<dbReference type="InterPro" id="IPR034164">
    <property type="entry name" value="Pepsin-like_dom"/>
</dbReference>
<feature type="active site" evidence="11">
    <location>
        <position position="343"/>
    </location>
</feature>
<evidence type="ECO:0000256" key="8">
    <source>
        <dbReference type="ARBA" id="ARBA00023136"/>
    </source>
</evidence>
<evidence type="ECO:0000259" key="14">
    <source>
        <dbReference type="PROSITE" id="PS51767"/>
    </source>
</evidence>
<feature type="signal peptide" evidence="13">
    <location>
        <begin position="1"/>
        <end position="18"/>
    </location>
</feature>
<keyword evidence="8" id="KW-0472">Membrane</keyword>
<keyword evidence="10" id="KW-0449">Lipoprotein</keyword>
<dbReference type="EMBL" id="MU032347">
    <property type="protein sequence ID" value="KAF3765832.1"/>
    <property type="molecule type" value="Genomic_DNA"/>
</dbReference>
<keyword evidence="16" id="KW-1185">Reference proteome</keyword>
<dbReference type="SUPFAM" id="SSF50630">
    <property type="entry name" value="Acid proteases"/>
    <property type="match status" value="1"/>
</dbReference>
<feature type="chain" id="PRO_5040281046" evidence="13">
    <location>
        <begin position="19"/>
        <end position="458"/>
    </location>
</feature>
<dbReference type="PANTHER" id="PTHR47966:SF75">
    <property type="entry name" value="ENDOPEPTIDASE (CTSD), PUTATIVE (AFU_ORTHOLOGUE AFUA_4G07040)-RELATED"/>
    <property type="match status" value="1"/>
</dbReference>
<keyword evidence="9" id="KW-0325">Glycoprotein</keyword>
<feature type="disulfide bond" evidence="12">
    <location>
        <begin position="175"/>
        <end position="180"/>
    </location>
</feature>
<feature type="disulfide bond" evidence="12">
    <location>
        <begin position="378"/>
        <end position="410"/>
    </location>
</feature>
<evidence type="ECO:0000256" key="7">
    <source>
        <dbReference type="ARBA" id="ARBA00022801"/>
    </source>
</evidence>